<dbReference type="InterPro" id="IPR018950">
    <property type="entry name" value="DiS-bond_isomerase_DsbC/G_N"/>
</dbReference>
<dbReference type="AlphaFoldDB" id="A0AAU7MSY2"/>
<name>A0AAU7MSY2_9GAMM</name>
<feature type="domain" description="Disulphide bond isomerase DsbC/G N-terminal" evidence="8">
    <location>
        <begin position="23"/>
        <end position="88"/>
    </location>
</feature>
<keyword evidence="6 7" id="KW-0676">Redox-active center</keyword>
<geneLocation type="plasmid" evidence="10">
    <name>unnaned</name>
</geneLocation>
<dbReference type="InterPro" id="IPR012336">
    <property type="entry name" value="Thioredoxin-like_fold"/>
</dbReference>
<reference evidence="10" key="1">
    <citation type="submission" date="2024-05" db="EMBL/GenBank/DDBJ databases">
        <title>Draft Genome Sequences of Flagellimonas sp. MMG031 and Marinobacter sp. MMG032 Isolated from the dinoflagellate Symbiodinium pilosum.</title>
        <authorList>
            <person name="Shikuma N.J."/>
            <person name="Farrell M.V."/>
        </authorList>
    </citation>
    <scope>NUCLEOTIDE SEQUENCE</scope>
    <source>
        <strain evidence="10">MMG032</strain>
        <plasmid evidence="10">unnaned</plasmid>
    </source>
</reference>
<proteinExistence type="inferred from homology"/>
<dbReference type="InterPro" id="IPR009094">
    <property type="entry name" value="DiS-bond_isomerase_DsbC/G_N_sf"/>
</dbReference>
<evidence type="ECO:0000313" key="10">
    <source>
        <dbReference type="EMBL" id="XBQ21545.1"/>
    </source>
</evidence>
<keyword evidence="5" id="KW-1015">Disulfide bond</keyword>
<dbReference type="Gene3D" id="3.10.450.70">
    <property type="entry name" value="Disulphide bond isomerase, DsbC/G, N-terminal"/>
    <property type="match status" value="1"/>
</dbReference>
<feature type="signal peptide" evidence="7">
    <location>
        <begin position="1"/>
        <end position="23"/>
    </location>
</feature>
<dbReference type="Pfam" id="PF13098">
    <property type="entry name" value="Thioredoxin_2"/>
    <property type="match status" value="1"/>
</dbReference>
<evidence type="ECO:0000256" key="1">
    <source>
        <dbReference type="ARBA" id="ARBA00004418"/>
    </source>
</evidence>
<comment type="similarity">
    <text evidence="2 7">Belongs to the thioredoxin family. DsbC subfamily.</text>
</comment>
<dbReference type="PANTHER" id="PTHR35272">
    <property type="entry name" value="THIOL:DISULFIDE INTERCHANGE PROTEIN DSBC-RELATED"/>
    <property type="match status" value="1"/>
</dbReference>
<keyword evidence="4 7" id="KW-0574">Periplasm</keyword>
<dbReference type="Gene3D" id="3.40.30.10">
    <property type="entry name" value="Glutaredoxin"/>
    <property type="match status" value="1"/>
</dbReference>
<evidence type="ECO:0000256" key="3">
    <source>
        <dbReference type="ARBA" id="ARBA00022729"/>
    </source>
</evidence>
<dbReference type="InterPro" id="IPR033954">
    <property type="entry name" value="DiS-bond_Isoase_DsbC/G"/>
</dbReference>
<evidence type="ECO:0000256" key="6">
    <source>
        <dbReference type="ARBA" id="ARBA00023284"/>
    </source>
</evidence>
<dbReference type="InterPro" id="IPR036249">
    <property type="entry name" value="Thioredoxin-like_sf"/>
</dbReference>
<evidence type="ECO:0000259" key="9">
    <source>
        <dbReference type="Pfam" id="PF13098"/>
    </source>
</evidence>
<dbReference type="PANTHER" id="PTHR35272:SF3">
    <property type="entry name" value="THIOL:DISULFIDE INTERCHANGE PROTEIN DSBC"/>
    <property type="match status" value="1"/>
</dbReference>
<dbReference type="InterPro" id="IPR051470">
    <property type="entry name" value="Thiol:disulfide_interchange"/>
</dbReference>
<feature type="chain" id="PRO_5043084993" description="Thiol:disulfide interchange protein" evidence="7">
    <location>
        <begin position="24"/>
        <end position="242"/>
    </location>
</feature>
<dbReference type="CDD" id="cd03020">
    <property type="entry name" value="DsbA_DsbC_DsbG"/>
    <property type="match status" value="1"/>
</dbReference>
<keyword evidence="3 7" id="KW-0732">Signal</keyword>
<protein>
    <recommendedName>
        <fullName evidence="7">Thiol:disulfide interchange protein</fullName>
    </recommendedName>
</protein>
<sequence length="242" mass="27080">MRQNIFRISALVALCLMPFVTSAMTSEQALKSLQQSFTNSKIQDFRKAPIEGLYEVTLDGAQVIYFAPEDDALIFGEIYSRDGRSLTAEAVARANQLRIDDLPYDQALILGPEDGIPIIEFTDPDCPYCLRYDEFIRNSEVPVKRVIFFMTRIHPNTAPAKAQHILCSADPAKAFDDVYLKRASATERCPEAVERLEVHDTVSTQWRVNGTPTLVLDGSPVTGFRKEVVANFLASKSKESLK</sequence>
<feature type="domain" description="Thioredoxin-like fold" evidence="9">
    <location>
        <begin position="120"/>
        <end position="217"/>
    </location>
</feature>
<gene>
    <name evidence="10" type="ORF">ABNF92_19740</name>
</gene>
<dbReference type="SUPFAM" id="SSF52833">
    <property type="entry name" value="Thioredoxin-like"/>
    <property type="match status" value="1"/>
</dbReference>
<keyword evidence="10" id="KW-0614">Plasmid</keyword>
<evidence type="ECO:0000259" key="8">
    <source>
        <dbReference type="Pfam" id="PF10411"/>
    </source>
</evidence>
<comment type="subcellular location">
    <subcellularLocation>
        <location evidence="1 7">Periplasm</location>
    </subcellularLocation>
</comment>
<organism evidence="10">
    <name type="scientific">Marinobacter sp. MMG032</name>
    <dbReference type="NCBI Taxonomy" id="3158548"/>
    <lineage>
        <taxon>Bacteria</taxon>
        <taxon>Pseudomonadati</taxon>
        <taxon>Pseudomonadota</taxon>
        <taxon>Gammaproteobacteria</taxon>
        <taxon>Pseudomonadales</taxon>
        <taxon>Marinobacteraceae</taxon>
        <taxon>Marinobacter</taxon>
    </lineage>
</organism>
<evidence type="ECO:0000256" key="4">
    <source>
        <dbReference type="ARBA" id="ARBA00022764"/>
    </source>
</evidence>
<accession>A0AAU7MSY2</accession>
<comment type="function">
    <text evidence="7">Required for disulfide bond formation in some periplasmic proteins. Acts by transferring its disulfide bond to other proteins and is reduced in the process.</text>
</comment>
<dbReference type="SUPFAM" id="SSF54423">
    <property type="entry name" value="DsbC/DsbG N-terminal domain-like"/>
    <property type="match status" value="1"/>
</dbReference>
<dbReference type="KEGG" id="mamm:ABNF92_19740"/>
<dbReference type="EMBL" id="CP157803">
    <property type="protein sequence ID" value="XBQ21545.1"/>
    <property type="molecule type" value="Genomic_DNA"/>
</dbReference>
<evidence type="ECO:0000256" key="2">
    <source>
        <dbReference type="ARBA" id="ARBA00009813"/>
    </source>
</evidence>
<dbReference type="RefSeq" id="WP_222534950.1">
    <property type="nucleotide sequence ID" value="NZ_CP157803.1"/>
</dbReference>
<dbReference type="Pfam" id="PF10411">
    <property type="entry name" value="DsbC_N"/>
    <property type="match status" value="1"/>
</dbReference>
<evidence type="ECO:0000256" key="7">
    <source>
        <dbReference type="RuleBase" id="RU364038"/>
    </source>
</evidence>
<dbReference type="GO" id="GO:0042597">
    <property type="term" value="C:periplasmic space"/>
    <property type="evidence" value="ECO:0007669"/>
    <property type="project" value="UniProtKB-SubCell"/>
</dbReference>
<evidence type="ECO:0000256" key="5">
    <source>
        <dbReference type="ARBA" id="ARBA00023157"/>
    </source>
</evidence>